<sequence length="143" mass="16204">MSENVDDFHFPELDDQYLSDAIAMLWPEATAVDEPHSNPQPEPKLPDEEDDQIIKALLWPFYKNTEPKTLHDIGFDLNIPHQLMHLFVPSSIHPVHDLFGSYGFGPSSNEFGQLSPQMDVPVKKLPEMQQTTIGVLLKLDQGL</sequence>
<dbReference type="Proteomes" id="UP000325081">
    <property type="component" value="Unassembled WGS sequence"/>
</dbReference>
<dbReference type="OrthoDB" id="676979at2759"/>
<evidence type="ECO:0000313" key="2">
    <source>
        <dbReference type="Proteomes" id="UP000325081"/>
    </source>
</evidence>
<dbReference type="GO" id="GO:0016787">
    <property type="term" value="F:hydrolase activity"/>
    <property type="evidence" value="ECO:0007669"/>
    <property type="project" value="UniProtKB-KW"/>
</dbReference>
<proteinExistence type="predicted"/>
<keyword evidence="2" id="KW-1185">Reference proteome</keyword>
<evidence type="ECO:0000313" key="1">
    <source>
        <dbReference type="EMBL" id="GER40167.1"/>
    </source>
</evidence>
<accession>A0A5A7Q6T7</accession>
<name>A0A5A7Q6T7_STRAF</name>
<gene>
    <name evidence="1" type="ORF">STAS_16815</name>
</gene>
<dbReference type="AlphaFoldDB" id="A0A5A7Q6T7"/>
<comment type="caution">
    <text evidence="1">The sequence shown here is derived from an EMBL/GenBank/DDBJ whole genome shotgun (WGS) entry which is preliminary data.</text>
</comment>
<organism evidence="1 2">
    <name type="scientific">Striga asiatica</name>
    <name type="common">Asiatic witchweed</name>
    <name type="synonym">Buchnera asiatica</name>
    <dbReference type="NCBI Taxonomy" id="4170"/>
    <lineage>
        <taxon>Eukaryota</taxon>
        <taxon>Viridiplantae</taxon>
        <taxon>Streptophyta</taxon>
        <taxon>Embryophyta</taxon>
        <taxon>Tracheophyta</taxon>
        <taxon>Spermatophyta</taxon>
        <taxon>Magnoliopsida</taxon>
        <taxon>eudicotyledons</taxon>
        <taxon>Gunneridae</taxon>
        <taxon>Pentapetalae</taxon>
        <taxon>asterids</taxon>
        <taxon>lamiids</taxon>
        <taxon>Lamiales</taxon>
        <taxon>Orobanchaceae</taxon>
        <taxon>Buchnereae</taxon>
        <taxon>Striga</taxon>
    </lineage>
</organism>
<dbReference type="EMBL" id="BKCP01005849">
    <property type="protein sequence ID" value="GER40167.1"/>
    <property type="molecule type" value="Genomic_DNA"/>
</dbReference>
<protein>
    <submittedName>
        <fullName evidence="1">Ubiquitin carboxyl-terminal hydrolase family protein</fullName>
    </submittedName>
</protein>
<reference evidence="2" key="1">
    <citation type="journal article" date="2019" name="Curr. Biol.">
        <title>Genome Sequence of Striga asiatica Provides Insight into the Evolution of Plant Parasitism.</title>
        <authorList>
            <person name="Yoshida S."/>
            <person name="Kim S."/>
            <person name="Wafula E.K."/>
            <person name="Tanskanen J."/>
            <person name="Kim Y.M."/>
            <person name="Honaas L."/>
            <person name="Yang Z."/>
            <person name="Spallek T."/>
            <person name="Conn C.E."/>
            <person name="Ichihashi Y."/>
            <person name="Cheong K."/>
            <person name="Cui S."/>
            <person name="Der J.P."/>
            <person name="Gundlach H."/>
            <person name="Jiao Y."/>
            <person name="Hori C."/>
            <person name="Ishida J.K."/>
            <person name="Kasahara H."/>
            <person name="Kiba T."/>
            <person name="Kim M.S."/>
            <person name="Koo N."/>
            <person name="Laohavisit A."/>
            <person name="Lee Y.H."/>
            <person name="Lumba S."/>
            <person name="McCourt P."/>
            <person name="Mortimer J.C."/>
            <person name="Mutuku J.M."/>
            <person name="Nomura T."/>
            <person name="Sasaki-Sekimoto Y."/>
            <person name="Seto Y."/>
            <person name="Wang Y."/>
            <person name="Wakatake T."/>
            <person name="Sakakibara H."/>
            <person name="Demura T."/>
            <person name="Yamaguchi S."/>
            <person name="Yoneyama K."/>
            <person name="Manabe R.I."/>
            <person name="Nelson D.C."/>
            <person name="Schulman A.H."/>
            <person name="Timko M.P."/>
            <person name="dePamphilis C.W."/>
            <person name="Choi D."/>
            <person name="Shirasu K."/>
        </authorList>
    </citation>
    <scope>NUCLEOTIDE SEQUENCE [LARGE SCALE GENOMIC DNA]</scope>
    <source>
        <strain evidence="2">cv. UVA1</strain>
    </source>
</reference>
<keyword evidence="1" id="KW-0378">Hydrolase</keyword>